<dbReference type="EMBL" id="LAHD01000076">
    <property type="protein sequence ID" value="PHK01015.1"/>
    <property type="molecule type" value="Genomic_DNA"/>
</dbReference>
<proteinExistence type="predicted"/>
<name>A0A9Q6EJS1_NOSLI</name>
<dbReference type="GeneID" id="57097991"/>
<evidence type="ECO:0000313" key="1">
    <source>
        <dbReference type="EMBL" id="PHK01015.1"/>
    </source>
</evidence>
<organism evidence="1 2">
    <name type="scientific">Nostoc linckia z8</name>
    <dbReference type="NCBI Taxonomy" id="1628746"/>
    <lineage>
        <taxon>Bacteria</taxon>
        <taxon>Bacillati</taxon>
        <taxon>Cyanobacteriota</taxon>
        <taxon>Cyanophyceae</taxon>
        <taxon>Nostocales</taxon>
        <taxon>Nostocaceae</taxon>
        <taxon>Nostoc</taxon>
    </lineage>
</organism>
<reference evidence="1 2" key="1">
    <citation type="submission" date="2015-02" db="EMBL/GenBank/DDBJ databases">
        <title>Nostoc linckia genome annotation.</title>
        <authorList>
            <person name="Zhou Z."/>
        </authorList>
    </citation>
    <scope>NUCLEOTIDE SEQUENCE [LARGE SCALE GENOMIC DNA]</scope>
    <source>
        <strain evidence="2">z8</strain>
    </source>
</reference>
<sequence>MGSKEWREWHLTPNGWVAGTFKYDGGCNSVLVPENRVLTCVYNETIVPGYTAWAGVGEPEFDFSNSVSITWDCSDIRLIYTLLEKFGFCPKRLEA</sequence>
<dbReference type="AlphaFoldDB" id="A0A9Q6EJS1"/>
<comment type="caution">
    <text evidence="1">The sequence shown here is derived from an EMBL/GenBank/DDBJ whole genome shotgun (WGS) entry which is preliminary data.</text>
</comment>
<accession>A0A9Q6EJS1</accession>
<gene>
    <name evidence="1" type="ORF">VF08_22990</name>
</gene>
<dbReference type="RefSeq" id="WP_099070579.1">
    <property type="nucleotide sequence ID" value="NZ_LAHD01000076.1"/>
</dbReference>
<dbReference type="Proteomes" id="UP000222310">
    <property type="component" value="Unassembled WGS sequence"/>
</dbReference>
<protein>
    <submittedName>
        <fullName evidence="1">Uncharacterized protein</fullName>
    </submittedName>
</protein>
<evidence type="ECO:0000313" key="2">
    <source>
        <dbReference type="Proteomes" id="UP000222310"/>
    </source>
</evidence>